<dbReference type="InterPro" id="IPR040836">
    <property type="entry name" value="SAVED"/>
</dbReference>
<organism evidence="2 3">
    <name type="scientific">Rhizobium loti</name>
    <name type="common">Mesorhizobium loti</name>
    <dbReference type="NCBI Taxonomy" id="381"/>
    <lineage>
        <taxon>Bacteria</taxon>
        <taxon>Pseudomonadati</taxon>
        <taxon>Pseudomonadota</taxon>
        <taxon>Alphaproteobacteria</taxon>
        <taxon>Hyphomicrobiales</taxon>
        <taxon>Phyllobacteriaceae</taxon>
        <taxon>Mesorhizobium</taxon>
    </lineage>
</organism>
<reference evidence="3" key="1">
    <citation type="submission" date="2016-06" db="EMBL/GenBank/DDBJ databases">
        <title>NZP2037 Pacbio-Illumina hybrid assembly.</title>
        <authorList>
            <person name="Ramsay J.P."/>
        </authorList>
    </citation>
    <scope>NUCLEOTIDE SEQUENCE [LARGE SCALE GENOMIC DNA]</scope>
    <source>
        <strain evidence="3">R7ANS::ICEMlSym2042</strain>
    </source>
</reference>
<dbReference type="EMBL" id="LZTJ01000031">
    <property type="protein sequence ID" value="OBP72973.1"/>
    <property type="molecule type" value="Genomic_DNA"/>
</dbReference>
<sequence>MTSAPKARRPALPGNVKAIIWARAAGRCQFEGCNKPLIGDLVSGNANLNTAYIAHIVSDAPAGPRGNVTDSPRLSKNPDNLMLMCDPHHREIDGSSTWRNYSVERLQNMKKAHEVRIATNTAIDPSRACHVIRFAANIGTNESPVAPDHIKTALIPDRYPAEGGWIDLDVPDLGVPDHDDSYWSMHRNILRQKYSEKIRGRLERGEIKRLAVFALAPIPLLVELGRLISDISDAEVRQLLREPKGWAWDRKQGRLNLSRQEAAGQPDIVALKLEISGMIDNSRITAVLGNDVSIWSIAAEGAHNDIMRTPEDLRHWRQETRRALEAIKDRHREARIVHVFPAVPVSAAVELGRVWMPKAHIPMRIYDQNWAKGGFAPALDVIHEQGRLSDELSRSIPQ</sequence>
<dbReference type="RefSeq" id="WP_051401949.1">
    <property type="nucleotide sequence ID" value="NZ_LZTH01000016.1"/>
</dbReference>
<proteinExistence type="predicted"/>
<dbReference type="OrthoDB" id="5379188at2"/>
<protein>
    <recommendedName>
        <fullName evidence="1">SMODS-associated and fused to various effectors domain-containing protein</fullName>
    </recommendedName>
</protein>
<feature type="domain" description="SMODS-associated and fused to various effectors" evidence="1">
    <location>
        <begin position="190"/>
        <end position="380"/>
    </location>
</feature>
<evidence type="ECO:0000313" key="2">
    <source>
        <dbReference type="EMBL" id="OBP72973.1"/>
    </source>
</evidence>
<dbReference type="Proteomes" id="UP000093748">
    <property type="component" value="Unassembled WGS sequence"/>
</dbReference>
<dbReference type="GeneID" id="66684469"/>
<dbReference type="AlphaFoldDB" id="A0A1A5J9K6"/>
<dbReference type="Pfam" id="PF18145">
    <property type="entry name" value="SAVED"/>
    <property type="match status" value="1"/>
</dbReference>
<evidence type="ECO:0000313" key="3">
    <source>
        <dbReference type="Proteomes" id="UP000093748"/>
    </source>
</evidence>
<accession>A0A1A5J9K6</accession>
<dbReference type="NCBIfam" id="NF033611">
    <property type="entry name" value="SAVED"/>
    <property type="match status" value="1"/>
</dbReference>
<comment type="caution">
    <text evidence="2">The sequence shown here is derived from an EMBL/GenBank/DDBJ whole genome shotgun (WGS) entry which is preliminary data.</text>
</comment>
<evidence type="ECO:0000259" key="1">
    <source>
        <dbReference type="Pfam" id="PF18145"/>
    </source>
</evidence>
<gene>
    <name evidence="2" type="ORF">BAE39_20875</name>
</gene>
<name>A0A1A5J9K6_RHILI</name>